<accession>A0A099I4H7</accession>
<dbReference type="SUPFAM" id="SSF51905">
    <property type="entry name" value="FAD/NAD(P)-binding domain"/>
    <property type="match status" value="1"/>
</dbReference>
<dbReference type="Gene3D" id="3.20.20.70">
    <property type="entry name" value="Aldolase class I"/>
    <property type="match status" value="1"/>
</dbReference>
<dbReference type="InterPro" id="IPR036188">
    <property type="entry name" value="FAD/NAD-bd_sf"/>
</dbReference>
<evidence type="ECO:0000313" key="13">
    <source>
        <dbReference type="Proteomes" id="UP000030008"/>
    </source>
</evidence>
<name>A0A099I4H7_CLOIN</name>
<organism evidence="12 13">
    <name type="scientific">Clostridium innocuum</name>
    <dbReference type="NCBI Taxonomy" id="1522"/>
    <lineage>
        <taxon>Bacteria</taxon>
        <taxon>Bacillati</taxon>
        <taxon>Bacillota</taxon>
        <taxon>Clostridia</taxon>
        <taxon>Eubacteriales</taxon>
        <taxon>Clostridiaceae</taxon>
        <taxon>Clostridium</taxon>
    </lineage>
</organism>
<comment type="similarity">
    <text evidence="3">In the N-terminal section; belongs to the NADH:flavin oxidoreductase/NADH oxidase family.</text>
</comment>
<dbReference type="AlphaFoldDB" id="A0A099I4H7"/>
<keyword evidence="5" id="KW-0288">FMN</keyword>
<dbReference type="PRINTS" id="PR00469">
    <property type="entry name" value="PNDRDTASEII"/>
</dbReference>
<dbReference type="InterPro" id="IPR023753">
    <property type="entry name" value="FAD/NAD-binding_dom"/>
</dbReference>
<evidence type="ECO:0000256" key="1">
    <source>
        <dbReference type="ARBA" id="ARBA00001917"/>
    </source>
</evidence>
<dbReference type="CDD" id="cd02803">
    <property type="entry name" value="OYE_like_FMN_family"/>
    <property type="match status" value="1"/>
</dbReference>
<dbReference type="PANTHER" id="PTHR42917:SF2">
    <property type="entry name" value="2,4-DIENOYL-COA REDUCTASE [(2E)-ENOYL-COA-PRODUCING]"/>
    <property type="match status" value="1"/>
</dbReference>
<evidence type="ECO:0000313" key="12">
    <source>
        <dbReference type="EMBL" id="KGJ52849.1"/>
    </source>
</evidence>
<dbReference type="GO" id="GO:0046872">
    <property type="term" value="F:metal ion binding"/>
    <property type="evidence" value="ECO:0007669"/>
    <property type="project" value="UniProtKB-KW"/>
</dbReference>
<comment type="cofactor">
    <cofactor evidence="2">
        <name>[4Fe-4S] cluster</name>
        <dbReference type="ChEBI" id="CHEBI:49883"/>
    </cofactor>
</comment>
<evidence type="ECO:0000256" key="5">
    <source>
        <dbReference type="ARBA" id="ARBA00022643"/>
    </source>
</evidence>
<evidence type="ECO:0000256" key="4">
    <source>
        <dbReference type="ARBA" id="ARBA00022630"/>
    </source>
</evidence>
<dbReference type="Proteomes" id="UP000030008">
    <property type="component" value="Unassembled WGS sequence"/>
</dbReference>
<protein>
    <submittedName>
        <fullName evidence="12">NADH oxidase</fullName>
    </submittedName>
</protein>
<dbReference type="GO" id="GO:0016491">
    <property type="term" value="F:oxidoreductase activity"/>
    <property type="evidence" value="ECO:0007669"/>
    <property type="project" value="UniProtKB-KW"/>
</dbReference>
<reference evidence="12 13" key="1">
    <citation type="submission" date="2014-08" db="EMBL/GenBank/DDBJ databases">
        <title>Clostridium innocuum, an unnegligible vancomycin-resistant pathogen causing extra-intestinal infections.</title>
        <authorList>
            <person name="Feng Y."/>
            <person name="Chiu C.-H."/>
        </authorList>
    </citation>
    <scope>NUCLEOTIDE SEQUENCE [LARGE SCALE GENOMIC DNA]</scope>
    <source>
        <strain evidence="12 13">AN88</strain>
    </source>
</reference>
<dbReference type="PRINTS" id="PR00368">
    <property type="entry name" value="FADPNR"/>
</dbReference>
<gene>
    <name evidence="12" type="ORF">CIAN88_12720</name>
</gene>
<comment type="cofactor">
    <cofactor evidence="1">
        <name>FMN</name>
        <dbReference type="ChEBI" id="CHEBI:58210"/>
    </cofactor>
</comment>
<keyword evidence="8" id="KW-0408">Iron</keyword>
<dbReference type="Pfam" id="PF13450">
    <property type="entry name" value="NAD_binding_8"/>
    <property type="match status" value="1"/>
</dbReference>
<dbReference type="InterPro" id="IPR051793">
    <property type="entry name" value="NADH:flavin_oxidoreductase"/>
</dbReference>
<dbReference type="Pfam" id="PF00724">
    <property type="entry name" value="Oxidored_FMN"/>
    <property type="match status" value="1"/>
</dbReference>
<dbReference type="Gene3D" id="3.40.50.720">
    <property type="entry name" value="NAD(P)-binding Rossmann-like Domain"/>
    <property type="match status" value="1"/>
</dbReference>
<evidence type="ECO:0000256" key="3">
    <source>
        <dbReference type="ARBA" id="ARBA00011048"/>
    </source>
</evidence>
<dbReference type="InterPro" id="IPR001155">
    <property type="entry name" value="OxRdtase_FMN_N"/>
</dbReference>
<feature type="domain" description="NADH:flavin oxidoreductase/NADH oxidase N-terminal" evidence="10">
    <location>
        <begin position="4"/>
        <end position="333"/>
    </location>
</feature>
<evidence type="ECO:0000256" key="2">
    <source>
        <dbReference type="ARBA" id="ARBA00001966"/>
    </source>
</evidence>
<dbReference type="Pfam" id="PF07992">
    <property type="entry name" value="Pyr_redox_2"/>
    <property type="match status" value="1"/>
</dbReference>
<evidence type="ECO:0000259" key="11">
    <source>
        <dbReference type="Pfam" id="PF07992"/>
    </source>
</evidence>
<evidence type="ECO:0000256" key="9">
    <source>
        <dbReference type="ARBA" id="ARBA00023014"/>
    </source>
</evidence>
<keyword evidence="4" id="KW-0285">Flavoprotein</keyword>
<dbReference type="RefSeq" id="WP_044905793.1">
    <property type="nucleotide sequence ID" value="NZ_JQIF01000052.1"/>
</dbReference>
<feature type="domain" description="FAD/NAD(P)-binding" evidence="11">
    <location>
        <begin position="464"/>
        <end position="604"/>
    </location>
</feature>
<dbReference type="EMBL" id="JQIF01000052">
    <property type="protein sequence ID" value="KGJ52849.1"/>
    <property type="molecule type" value="Genomic_DNA"/>
</dbReference>
<dbReference type="PANTHER" id="PTHR42917">
    <property type="entry name" value="2,4-DIENOYL-COA REDUCTASE"/>
    <property type="match status" value="1"/>
</dbReference>
<dbReference type="GO" id="GO:0051536">
    <property type="term" value="F:iron-sulfur cluster binding"/>
    <property type="evidence" value="ECO:0007669"/>
    <property type="project" value="UniProtKB-KW"/>
</dbReference>
<keyword evidence="7" id="KW-0560">Oxidoreductase</keyword>
<dbReference type="Gene3D" id="3.50.50.60">
    <property type="entry name" value="FAD/NAD(P)-binding domain"/>
    <property type="match status" value="1"/>
</dbReference>
<evidence type="ECO:0000256" key="8">
    <source>
        <dbReference type="ARBA" id="ARBA00023004"/>
    </source>
</evidence>
<keyword evidence="9" id="KW-0411">Iron-sulfur</keyword>
<keyword evidence="6" id="KW-0479">Metal-binding</keyword>
<proteinExistence type="inferred from homology"/>
<comment type="caution">
    <text evidence="12">The sequence shown here is derived from an EMBL/GenBank/DDBJ whole genome shotgun (WGS) entry which is preliminary data.</text>
</comment>
<evidence type="ECO:0000259" key="10">
    <source>
        <dbReference type="Pfam" id="PF00724"/>
    </source>
</evidence>
<evidence type="ECO:0000256" key="6">
    <source>
        <dbReference type="ARBA" id="ARBA00022723"/>
    </source>
</evidence>
<dbReference type="SUPFAM" id="SSF51395">
    <property type="entry name" value="FMN-linked oxidoreductases"/>
    <property type="match status" value="1"/>
</dbReference>
<sequence length="642" mass="69456">MFEKLFEPIRIRGMEVKNRIVLPAMGTKMAAEDGNVTQQIIDYQVARVKGGCGLNLSEVCAVHAPSAPRKFLALHNDSYIPSHKAFCDAIHEAGGKCGVQLWQGSLAASMDPKARILVASDLHVHGHTIPAVDVETIEEVVACFGAAAKRAVKAGYDCVEFHCGHNYLPHSFLSPAFNHREDAYGGTFEKRCKFPLDCIRAIRQSIPQDMPLLMRLDAQDDYLENGLTIEDVIAFCRLAKEAGVDVLDISRGNMITAGLKYEVPPIDIPKGFNVDNCARIRRETGMLCIAVGRINTPQLAEEILEQNKADMVVMGRAQLADADFCVKAKEGRLQEIVYCIGCDQGCYDGFTDPAAPFITCMRNPYLGKEAQDVLVPAQKPKRVLIAGGGVAGLEAACILKQRGHQPVVYEASDELGGQFVTAGKAPRKMEMKDAALSYGEKAKRLGILIHLNTPVDASLITEGSWDEVILAIGAEPIHLSIPGADREHVYNSHDILNGKATASGHVAVIGGGLVGVETAEYLSEQGAAVTVIEMLDGVAKDLGALRKICVMESLYMHHIETVVNTSVKAVVENGVLVENEGVEQVIPCDSVVMAVGARARDHEALTEACEKKQIPYHIIGDAKKARRALQAIAEAHETARSL</sequence>
<dbReference type="GO" id="GO:0010181">
    <property type="term" value="F:FMN binding"/>
    <property type="evidence" value="ECO:0007669"/>
    <property type="project" value="InterPro"/>
</dbReference>
<evidence type="ECO:0000256" key="7">
    <source>
        <dbReference type="ARBA" id="ARBA00023002"/>
    </source>
</evidence>
<dbReference type="InterPro" id="IPR013785">
    <property type="entry name" value="Aldolase_TIM"/>
</dbReference>